<protein>
    <submittedName>
        <fullName evidence="2">Uncharacterized protein</fullName>
    </submittedName>
</protein>
<dbReference type="STRING" id="1121877.FEAC_22810"/>
<sequence>MSSYPKVGIHDAIDSSGSSLVTTLIAGTVGLILLIVTVQSVTAIILWIQLNSLANHAAVLAASDLTNGAANAIRTADSSIYASGITGVHQGDISWYIHGQMVELTLRRHVTLLVAPSSIMAHATALVN</sequence>
<reference evidence="2 3" key="1">
    <citation type="submission" date="2015-01" db="EMBL/GenBank/DDBJ databases">
        <title>Draft genome of the acidophilic iron oxidizer Ferrimicrobium acidiphilum strain T23.</title>
        <authorList>
            <person name="Poehlein A."/>
            <person name="Eisen S."/>
            <person name="Schloemann M."/>
            <person name="Johnson B.D."/>
            <person name="Daniel R."/>
            <person name="Muehling M."/>
        </authorList>
    </citation>
    <scope>NUCLEOTIDE SEQUENCE [LARGE SCALE GENOMIC DNA]</scope>
    <source>
        <strain evidence="2 3">T23</strain>
    </source>
</reference>
<keyword evidence="3" id="KW-1185">Reference proteome</keyword>
<proteinExistence type="predicted"/>
<keyword evidence="1" id="KW-1133">Transmembrane helix</keyword>
<name>A0A0D8FSQ7_9ACTN</name>
<evidence type="ECO:0000313" key="2">
    <source>
        <dbReference type="EMBL" id="KJE75984.1"/>
    </source>
</evidence>
<keyword evidence="1" id="KW-0812">Transmembrane</keyword>
<accession>A0A0D8FSQ7</accession>
<gene>
    <name evidence="2" type="ORF">FEAC_22810</name>
</gene>
<organism evidence="2 3">
    <name type="scientific">Ferrimicrobium acidiphilum DSM 19497</name>
    <dbReference type="NCBI Taxonomy" id="1121877"/>
    <lineage>
        <taxon>Bacteria</taxon>
        <taxon>Bacillati</taxon>
        <taxon>Actinomycetota</taxon>
        <taxon>Acidimicrobiia</taxon>
        <taxon>Acidimicrobiales</taxon>
        <taxon>Acidimicrobiaceae</taxon>
        <taxon>Ferrimicrobium</taxon>
    </lineage>
</organism>
<dbReference type="Proteomes" id="UP000032336">
    <property type="component" value="Unassembled WGS sequence"/>
</dbReference>
<dbReference type="GeneID" id="78373332"/>
<dbReference type="EMBL" id="JXUW01000024">
    <property type="protein sequence ID" value="KJE75984.1"/>
    <property type="molecule type" value="Genomic_DNA"/>
</dbReference>
<evidence type="ECO:0000256" key="1">
    <source>
        <dbReference type="SAM" id="Phobius"/>
    </source>
</evidence>
<evidence type="ECO:0000313" key="3">
    <source>
        <dbReference type="Proteomes" id="UP000032336"/>
    </source>
</evidence>
<dbReference type="AlphaFoldDB" id="A0A0D8FSQ7"/>
<keyword evidence="1" id="KW-0472">Membrane</keyword>
<feature type="transmembrane region" description="Helical" evidence="1">
    <location>
        <begin position="20"/>
        <end position="48"/>
    </location>
</feature>
<dbReference type="RefSeq" id="WP_035390281.1">
    <property type="nucleotide sequence ID" value="NZ_JQKF01000022.1"/>
</dbReference>
<comment type="caution">
    <text evidence="2">The sequence shown here is derived from an EMBL/GenBank/DDBJ whole genome shotgun (WGS) entry which is preliminary data.</text>
</comment>